<dbReference type="CDD" id="cd24032">
    <property type="entry name" value="ASKHA_NBD_TsaB"/>
    <property type="match status" value="1"/>
</dbReference>
<gene>
    <name evidence="2" type="primary">tsaB</name>
    <name evidence="2" type="ORF">MJA45_22950</name>
</gene>
<name>A0AA96LB58_9BACL</name>
<dbReference type="GO" id="GO:0061711">
    <property type="term" value="F:tRNA N(6)-L-threonylcarbamoyladenine synthase activity"/>
    <property type="evidence" value="ECO:0007669"/>
    <property type="project" value="UniProtKB-EC"/>
</dbReference>
<evidence type="ECO:0000259" key="1">
    <source>
        <dbReference type="Pfam" id="PF00814"/>
    </source>
</evidence>
<sequence>MNDTVTTTQAPAGRWLGMDTSTACMTIALMEGGRLIEERTERAERNHSLYLNPMIDALLETHGMRPGDLAGFAAGLGPGSYTGVRIGVTVAKTMAWALGRPVIGVSSLEALAYGTPVEGQTAGSEAGPEAGRTDEAGGKLWIVPLMDARRAQAYTGLFELAYGPGKLLSVSSEGASVVPASSAAASAAAIPAAPEPGAVRVSDAGDRSAAGGRWTRLAEDGIRRMEDWTERLLRLADEHRPDRILLVGETAGFGTFAERLAAGLSAEVQAFGQDIRAYSIGRLARIKEQLGDYSRDPHGIVPNYTQLAEAEVNLLAKSGGGEVPGGADRA</sequence>
<dbReference type="RefSeq" id="WP_315604220.1">
    <property type="nucleotide sequence ID" value="NZ_CP130318.1"/>
</dbReference>
<dbReference type="Proteomes" id="UP001305702">
    <property type="component" value="Chromosome"/>
</dbReference>
<dbReference type="AlphaFoldDB" id="A0AA96LB58"/>
<dbReference type="KEGG" id="paun:MJA45_22950"/>
<dbReference type="GO" id="GO:0005829">
    <property type="term" value="C:cytosol"/>
    <property type="evidence" value="ECO:0007669"/>
    <property type="project" value="TreeGrafter"/>
</dbReference>
<dbReference type="PANTHER" id="PTHR11735">
    <property type="entry name" value="TRNA N6-ADENOSINE THREONYLCARBAMOYLTRANSFERASE"/>
    <property type="match status" value="1"/>
</dbReference>
<protein>
    <submittedName>
        <fullName evidence="2">tRNA (Adenosine(37)-N6)-threonylcarbamoyltransferase complex dimerization subunit type 1 TsaB</fullName>
        <ecNumber evidence="2">2.3.1.234</ecNumber>
    </submittedName>
</protein>
<keyword evidence="2" id="KW-0808">Transferase</keyword>
<dbReference type="NCBIfam" id="TIGR03725">
    <property type="entry name" value="T6A_YeaZ"/>
    <property type="match status" value="1"/>
</dbReference>
<accession>A0AA96LB58</accession>
<dbReference type="EC" id="2.3.1.234" evidence="2"/>
<organism evidence="2 3">
    <name type="scientific">Paenibacillus aurantius</name>
    <dbReference type="NCBI Taxonomy" id="2918900"/>
    <lineage>
        <taxon>Bacteria</taxon>
        <taxon>Bacillati</taxon>
        <taxon>Bacillota</taxon>
        <taxon>Bacilli</taxon>
        <taxon>Bacillales</taxon>
        <taxon>Paenibacillaceae</taxon>
        <taxon>Paenibacillus</taxon>
    </lineage>
</organism>
<dbReference type="Gene3D" id="3.30.420.40">
    <property type="match status" value="1"/>
</dbReference>
<evidence type="ECO:0000313" key="3">
    <source>
        <dbReference type="Proteomes" id="UP001305702"/>
    </source>
</evidence>
<dbReference type="InterPro" id="IPR022496">
    <property type="entry name" value="T6A_TsaB"/>
</dbReference>
<proteinExistence type="predicted"/>
<dbReference type="SUPFAM" id="SSF53067">
    <property type="entry name" value="Actin-like ATPase domain"/>
    <property type="match status" value="1"/>
</dbReference>
<keyword evidence="2" id="KW-0012">Acyltransferase</keyword>
<keyword evidence="3" id="KW-1185">Reference proteome</keyword>
<dbReference type="InterPro" id="IPR043129">
    <property type="entry name" value="ATPase_NBD"/>
</dbReference>
<dbReference type="InterPro" id="IPR000905">
    <property type="entry name" value="Gcp-like_dom"/>
</dbReference>
<dbReference type="EMBL" id="CP130318">
    <property type="protein sequence ID" value="WNQ10446.1"/>
    <property type="molecule type" value="Genomic_DNA"/>
</dbReference>
<feature type="domain" description="Gcp-like" evidence="1">
    <location>
        <begin position="41"/>
        <end position="118"/>
    </location>
</feature>
<dbReference type="Pfam" id="PF00814">
    <property type="entry name" value="TsaD"/>
    <property type="match status" value="1"/>
</dbReference>
<reference evidence="2 3" key="1">
    <citation type="submission" date="2022-02" db="EMBL/GenBank/DDBJ databases">
        <title>Paenibacillus sp. MBLB1776 Whole Genome Shotgun Sequencing.</title>
        <authorList>
            <person name="Hwang C.Y."/>
            <person name="Cho E.-S."/>
            <person name="Seo M.-J."/>
        </authorList>
    </citation>
    <scope>NUCLEOTIDE SEQUENCE [LARGE SCALE GENOMIC DNA]</scope>
    <source>
        <strain evidence="2 3">MBLB1776</strain>
    </source>
</reference>
<evidence type="ECO:0000313" key="2">
    <source>
        <dbReference type="EMBL" id="WNQ10446.1"/>
    </source>
</evidence>
<dbReference type="GO" id="GO:0002949">
    <property type="term" value="P:tRNA threonylcarbamoyladenosine modification"/>
    <property type="evidence" value="ECO:0007669"/>
    <property type="project" value="InterPro"/>
</dbReference>
<dbReference type="PANTHER" id="PTHR11735:SF11">
    <property type="entry name" value="TRNA THREONYLCARBAMOYLADENOSINE BIOSYNTHESIS PROTEIN TSAB"/>
    <property type="match status" value="1"/>
</dbReference>